<dbReference type="PROSITE" id="PS50020">
    <property type="entry name" value="WW_DOMAIN_2"/>
    <property type="match status" value="2"/>
</dbReference>
<dbReference type="AlphaFoldDB" id="A0A8S9U391"/>
<dbReference type="Pfam" id="PF13499">
    <property type="entry name" value="EF-hand_7"/>
    <property type="match status" value="1"/>
</dbReference>
<dbReference type="CDD" id="cd00201">
    <property type="entry name" value="WW"/>
    <property type="match status" value="1"/>
</dbReference>
<evidence type="ECO:0000256" key="4">
    <source>
        <dbReference type="SAM" id="MobiDB-lite"/>
    </source>
</evidence>
<dbReference type="GO" id="GO:0005509">
    <property type="term" value="F:calcium ion binding"/>
    <property type="evidence" value="ECO:0007669"/>
    <property type="project" value="InterPro"/>
</dbReference>
<feature type="domain" description="WW" evidence="5">
    <location>
        <begin position="321"/>
        <end position="354"/>
    </location>
</feature>
<gene>
    <name evidence="7" type="ORF">GN958_ATG17455</name>
</gene>
<evidence type="ECO:0000259" key="5">
    <source>
        <dbReference type="PROSITE" id="PS50020"/>
    </source>
</evidence>
<proteinExistence type="predicted"/>
<feature type="domain" description="EF-hand" evidence="6">
    <location>
        <begin position="371"/>
        <end position="406"/>
    </location>
</feature>
<dbReference type="Gene3D" id="2.20.70.10">
    <property type="match status" value="2"/>
</dbReference>
<dbReference type="PROSITE" id="PS50096">
    <property type="entry name" value="IQ"/>
    <property type="match status" value="1"/>
</dbReference>
<protein>
    <submittedName>
        <fullName evidence="7">EF-hand domain pair</fullName>
    </submittedName>
</protein>
<feature type="domain" description="EF-hand" evidence="6">
    <location>
        <begin position="407"/>
        <end position="441"/>
    </location>
</feature>
<dbReference type="PROSITE" id="PS00018">
    <property type="entry name" value="EF_HAND_1"/>
    <property type="match status" value="1"/>
</dbReference>
<dbReference type="InterPro" id="IPR018247">
    <property type="entry name" value="EF_Hand_1_Ca_BS"/>
</dbReference>
<evidence type="ECO:0000256" key="1">
    <source>
        <dbReference type="ARBA" id="ARBA00022614"/>
    </source>
</evidence>
<dbReference type="InterPro" id="IPR032675">
    <property type="entry name" value="LRR_dom_sf"/>
</dbReference>
<dbReference type="Pfam" id="PF00397">
    <property type="entry name" value="WW"/>
    <property type="match status" value="2"/>
</dbReference>
<dbReference type="PROSITE" id="PS50222">
    <property type="entry name" value="EF_HAND_2"/>
    <property type="match status" value="2"/>
</dbReference>
<feature type="region of interest" description="Disordered" evidence="4">
    <location>
        <begin position="1"/>
        <end position="21"/>
    </location>
</feature>
<reference evidence="7" key="1">
    <citation type="submission" date="2020-03" db="EMBL/GenBank/DDBJ databases">
        <title>Hybrid Assembly of Korean Phytophthora infestans isolates.</title>
        <authorList>
            <person name="Prokchorchik M."/>
            <person name="Lee Y."/>
            <person name="Seo J."/>
            <person name="Cho J.-H."/>
            <person name="Park Y.-E."/>
            <person name="Jang D.-C."/>
            <person name="Im J.-S."/>
            <person name="Choi J.-G."/>
            <person name="Park H.-J."/>
            <person name="Lee G.-B."/>
            <person name="Lee Y.-G."/>
            <person name="Hong S.-Y."/>
            <person name="Cho K."/>
            <person name="Sohn K.H."/>
        </authorList>
    </citation>
    <scope>NUCLEOTIDE SEQUENCE</scope>
    <source>
        <strain evidence="7">KR_2_A2</strain>
    </source>
</reference>
<evidence type="ECO:0000256" key="3">
    <source>
        <dbReference type="ARBA" id="ARBA00022837"/>
    </source>
</evidence>
<keyword evidence="3" id="KW-0106">Calcium</keyword>
<keyword evidence="1" id="KW-0433">Leucine-rich repeat</keyword>
<dbReference type="SMART" id="SM00054">
    <property type="entry name" value="EFh"/>
    <property type="match status" value="2"/>
</dbReference>
<name>A0A8S9U391_PHYIN</name>
<evidence type="ECO:0000313" key="7">
    <source>
        <dbReference type="EMBL" id="KAF4133334.1"/>
    </source>
</evidence>
<dbReference type="InterPro" id="IPR050647">
    <property type="entry name" value="Plant_LRR-RLKs"/>
</dbReference>
<sequence length="441" mass="49540">MSGGRDNARHHKSKEAARHLSQSQLEILTLASIFRETGGPLSNEERKGTTWTLQTGWDKIVKVSTALIDGGMPIPKITTMESAFPSVFGVKWEHNHVVAVDLSGNGLSGSFPAEIVQLRFLTTLKLRNNPNLRGKLPPEIYSMPHLKYCYIDGTSIENTLPYNIAHSFEITHVKPDSSGRSSKSTVSTVRFCTGSNHIIRWMADMTESEMFMVHSTLKKMHENTNGQLGRQQIKCTASNATGPERAAAATKLQRIYRARIERTKFRHFLRSLVEIKVDPTSGNTYYVNARTGEATWNKPKFLGSGTENTISSADGPQDTAPDAREAWKPYDDDYGNTYYWNSMTGESTWEPPAFLSRIYEELGGRYGVDKTDEERFELFFQDIDRDGTGEIDQDAFARLCGDLGMALSAKQIRQVFLELDTSGDGQLDRPEIIAWLTRNFM</sequence>
<evidence type="ECO:0000256" key="2">
    <source>
        <dbReference type="ARBA" id="ARBA00022737"/>
    </source>
</evidence>
<dbReference type="PANTHER" id="PTHR48056">
    <property type="entry name" value="LRR RECEPTOR-LIKE SERINE/THREONINE-PROTEIN KINASE-RELATED"/>
    <property type="match status" value="1"/>
</dbReference>
<dbReference type="Proteomes" id="UP000704712">
    <property type="component" value="Unassembled WGS sequence"/>
</dbReference>
<dbReference type="Gene3D" id="3.80.10.10">
    <property type="entry name" value="Ribonuclease Inhibitor"/>
    <property type="match status" value="1"/>
</dbReference>
<dbReference type="SUPFAM" id="SSF51045">
    <property type="entry name" value="WW domain"/>
    <property type="match status" value="1"/>
</dbReference>
<dbReference type="GO" id="GO:0033612">
    <property type="term" value="F:receptor serine/threonine kinase binding"/>
    <property type="evidence" value="ECO:0007669"/>
    <property type="project" value="TreeGrafter"/>
</dbReference>
<evidence type="ECO:0000259" key="6">
    <source>
        <dbReference type="PROSITE" id="PS50222"/>
    </source>
</evidence>
<dbReference type="PANTHER" id="PTHR48056:SF29">
    <property type="entry name" value="RECEPTOR-LIKE PROTEIN KINASE HSL1"/>
    <property type="match status" value="1"/>
</dbReference>
<dbReference type="InterPro" id="IPR011992">
    <property type="entry name" value="EF-hand-dom_pair"/>
</dbReference>
<keyword evidence="2" id="KW-0677">Repeat</keyword>
<dbReference type="SMART" id="SM00456">
    <property type="entry name" value="WW"/>
    <property type="match status" value="2"/>
</dbReference>
<dbReference type="Gene3D" id="1.10.238.10">
    <property type="entry name" value="EF-hand"/>
    <property type="match status" value="1"/>
</dbReference>
<dbReference type="InterPro" id="IPR036020">
    <property type="entry name" value="WW_dom_sf"/>
</dbReference>
<dbReference type="InterPro" id="IPR001202">
    <property type="entry name" value="WW_dom"/>
</dbReference>
<comment type="caution">
    <text evidence="7">The sequence shown here is derived from an EMBL/GenBank/DDBJ whole genome shotgun (WGS) entry which is preliminary data.</text>
</comment>
<accession>A0A8S9U391</accession>
<dbReference type="InterPro" id="IPR002048">
    <property type="entry name" value="EF_hand_dom"/>
</dbReference>
<dbReference type="SUPFAM" id="SSF47473">
    <property type="entry name" value="EF-hand"/>
    <property type="match status" value="1"/>
</dbReference>
<organism evidence="7 8">
    <name type="scientific">Phytophthora infestans</name>
    <name type="common">Potato late blight agent</name>
    <name type="synonym">Botrytis infestans</name>
    <dbReference type="NCBI Taxonomy" id="4787"/>
    <lineage>
        <taxon>Eukaryota</taxon>
        <taxon>Sar</taxon>
        <taxon>Stramenopiles</taxon>
        <taxon>Oomycota</taxon>
        <taxon>Peronosporomycetes</taxon>
        <taxon>Peronosporales</taxon>
        <taxon>Peronosporaceae</taxon>
        <taxon>Phytophthora</taxon>
    </lineage>
</organism>
<dbReference type="PROSITE" id="PS01159">
    <property type="entry name" value="WW_DOMAIN_1"/>
    <property type="match status" value="1"/>
</dbReference>
<dbReference type="EMBL" id="JAACNO010002405">
    <property type="protein sequence ID" value="KAF4133334.1"/>
    <property type="molecule type" value="Genomic_DNA"/>
</dbReference>
<dbReference type="SUPFAM" id="SSF52058">
    <property type="entry name" value="L domain-like"/>
    <property type="match status" value="1"/>
</dbReference>
<evidence type="ECO:0000313" key="8">
    <source>
        <dbReference type="Proteomes" id="UP000704712"/>
    </source>
</evidence>
<feature type="domain" description="WW" evidence="5">
    <location>
        <begin position="281"/>
        <end position="301"/>
    </location>
</feature>